<protein>
    <submittedName>
        <fullName evidence="2">Uncharacterized protein</fullName>
    </submittedName>
</protein>
<name>A0ABM9NQ52_9FLAO</name>
<evidence type="ECO:0000256" key="1">
    <source>
        <dbReference type="SAM" id="Phobius"/>
    </source>
</evidence>
<feature type="transmembrane region" description="Helical" evidence="1">
    <location>
        <begin position="39"/>
        <end position="55"/>
    </location>
</feature>
<dbReference type="RefSeq" id="WP_348709546.1">
    <property type="nucleotide sequence ID" value="NZ_CAXIXY010000003.1"/>
</dbReference>
<keyword evidence="1" id="KW-0812">Transmembrane</keyword>
<sequence length="75" mass="8647">MSKKNNQRIYALAIAFILHPVLCRFISRIFDSELVFKLLLWPGIIIGFILLLVFAKKDKTTPITRKSEIDKIGTE</sequence>
<keyword evidence="1" id="KW-1133">Transmembrane helix</keyword>
<comment type="caution">
    <text evidence="2">The sequence shown here is derived from an EMBL/GenBank/DDBJ whole genome shotgun (WGS) entry which is preliminary data.</text>
</comment>
<proteinExistence type="predicted"/>
<evidence type="ECO:0000313" key="2">
    <source>
        <dbReference type="EMBL" id="CAL2074721.1"/>
    </source>
</evidence>
<reference evidence="2 3" key="1">
    <citation type="submission" date="2024-05" db="EMBL/GenBank/DDBJ databases">
        <authorList>
            <person name="Duchaud E."/>
        </authorList>
    </citation>
    <scope>NUCLEOTIDE SEQUENCE [LARGE SCALE GENOMIC DNA]</scope>
    <source>
        <strain evidence="2">Ena-SAMPLE-TAB-13-05-2024-13:56:06:370-140302</strain>
    </source>
</reference>
<keyword evidence="3" id="KW-1185">Reference proteome</keyword>
<organism evidence="2 3">
    <name type="scientific">Tenacibaculum platacis</name>
    <dbReference type="NCBI Taxonomy" id="3137852"/>
    <lineage>
        <taxon>Bacteria</taxon>
        <taxon>Pseudomonadati</taxon>
        <taxon>Bacteroidota</taxon>
        <taxon>Flavobacteriia</taxon>
        <taxon>Flavobacteriales</taxon>
        <taxon>Flavobacteriaceae</taxon>
        <taxon>Tenacibaculum</taxon>
    </lineage>
</organism>
<dbReference type="EMBL" id="CAXIXY010000003">
    <property type="protein sequence ID" value="CAL2074721.1"/>
    <property type="molecule type" value="Genomic_DNA"/>
</dbReference>
<accession>A0ABM9NQ52</accession>
<evidence type="ECO:0000313" key="3">
    <source>
        <dbReference type="Proteomes" id="UP001497416"/>
    </source>
</evidence>
<keyword evidence="1" id="KW-0472">Membrane</keyword>
<dbReference type="Proteomes" id="UP001497416">
    <property type="component" value="Unassembled WGS sequence"/>
</dbReference>
<gene>
    <name evidence="2" type="ORF">T190607A01A_10061</name>
</gene>